<reference evidence="1 2" key="1">
    <citation type="journal article" date="2023" name="Genes (Basel)">
        <title>Chromosome-Level Genome Assembly and Circadian Gene Repertoire of the Patagonia Blennie Eleginops maclovinus-The Closest Ancestral Proxy of Antarctic Cryonotothenioids.</title>
        <authorList>
            <person name="Cheng C.C."/>
            <person name="Rivera-Colon A.G."/>
            <person name="Minhas B.F."/>
            <person name="Wilson L."/>
            <person name="Rayamajhi N."/>
            <person name="Vargas-Chacoff L."/>
            <person name="Catchen J.M."/>
        </authorList>
    </citation>
    <scope>NUCLEOTIDE SEQUENCE [LARGE SCALE GENOMIC DNA]</scope>
    <source>
        <strain evidence="1">JMC-PN-2008</strain>
    </source>
</reference>
<name>A0AAN7XAV7_ELEMC</name>
<organism evidence="1 2">
    <name type="scientific">Eleginops maclovinus</name>
    <name type="common">Patagonian blennie</name>
    <name type="synonym">Eleginus maclovinus</name>
    <dbReference type="NCBI Taxonomy" id="56733"/>
    <lineage>
        <taxon>Eukaryota</taxon>
        <taxon>Metazoa</taxon>
        <taxon>Chordata</taxon>
        <taxon>Craniata</taxon>
        <taxon>Vertebrata</taxon>
        <taxon>Euteleostomi</taxon>
        <taxon>Actinopterygii</taxon>
        <taxon>Neopterygii</taxon>
        <taxon>Teleostei</taxon>
        <taxon>Neoteleostei</taxon>
        <taxon>Acanthomorphata</taxon>
        <taxon>Eupercaria</taxon>
        <taxon>Perciformes</taxon>
        <taxon>Notothenioidei</taxon>
        <taxon>Eleginopidae</taxon>
        <taxon>Eleginops</taxon>
    </lineage>
</organism>
<keyword evidence="2" id="KW-1185">Reference proteome</keyword>
<gene>
    <name evidence="1" type="ORF">PBY51_011231</name>
</gene>
<reference evidence="1 2" key="2">
    <citation type="journal article" date="2023" name="Mol. Biol. Evol.">
        <title>Genomics of Secondarily Temperate Adaptation in the Only Non-Antarctic Icefish.</title>
        <authorList>
            <person name="Rivera-Colon A.G."/>
            <person name="Rayamajhi N."/>
            <person name="Minhas B.F."/>
            <person name="Madrigal G."/>
            <person name="Bilyk K.T."/>
            <person name="Yoon V."/>
            <person name="Hune M."/>
            <person name="Gregory S."/>
            <person name="Cheng C.H.C."/>
            <person name="Catchen J.M."/>
        </authorList>
    </citation>
    <scope>NUCLEOTIDE SEQUENCE [LARGE SCALE GENOMIC DNA]</scope>
    <source>
        <strain evidence="1">JMC-PN-2008</strain>
    </source>
</reference>
<proteinExistence type="predicted"/>
<protein>
    <submittedName>
        <fullName evidence="1">Uncharacterized protein</fullName>
    </submittedName>
</protein>
<accession>A0AAN7XAV7</accession>
<dbReference type="AlphaFoldDB" id="A0AAN7XAV7"/>
<evidence type="ECO:0000313" key="2">
    <source>
        <dbReference type="Proteomes" id="UP001346869"/>
    </source>
</evidence>
<comment type="caution">
    <text evidence="1">The sequence shown here is derived from an EMBL/GenBank/DDBJ whole genome shotgun (WGS) entry which is preliminary data.</text>
</comment>
<dbReference type="Proteomes" id="UP001346869">
    <property type="component" value="Unassembled WGS sequence"/>
</dbReference>
<evidence type="ECO:0000313" key="1">
    <source>
        <dbReference type="EMBL" id="KAK5858032.1"/>
    </source>
</evidence>
<sequence length="139" mass="15098">MLHILQLKPPPTCSTSPYSCHLDRFLSQDLDLESGSHQGGDCFLSQALIGGRGCGCGGSTEWCSNSVCVTLCLTHFIQSAAAQGKPHKAVPPPPPSCTELKRQCVEDLQDADVTVHVLNVTKHSLNWICLRLSDRQMLL</sequence>
<dbReference type="EMBL" id="JAUZQC010000016">
    <property type="protein sequence ID" value="KAK5858032.1"/>
    <property type="molecule type" value="Genomic_DNA"/>
</dbReference>